<keyword evidence="1" id="KW-1133">Transmembrane helix</keyword>
<reference evidence="2 3" key="1">
    <citation type="submission" date="2016-10" db="EMBL/GenBank/DDBJ databases">
        <authorList>
            <person name="de Groot N.N."/>
        </authorList>
    </citation>
    <scope>NUCLEOTIDE SEQUENCE [LARGE SCALE GENOMIC DNA]</scope>
    <source>
        <strain evidence="2 3">DSM 21650</strain>
    </source>
</reference>
<organism evidence="2 3">
    <name type="scientific">Proteiniborus ethanoligenes</name>
    <dbReference type="NCBI Taxonomy" id="415015"/>
    <lineage>
        <taxon>Bacteria</taxon>
        <taxon>Bacillati</taxon>
        <taxon>Bacillota</taxon>
        <taxon>Clostridia</taxon>
        <taxon>Eubacteriales</taxon>
        <taxon>Proteiniborus</taxon>
    </lineage>
</organism>
<evidence type="ECO:0000313" key="3">
    <source>
        <dbReference type="Proteomes" id="UP000198625"/>
    </source>
</evidence>
<accession>A0A1H3SKZ8</accession>
<feature type="transmembrane region" description="Helical" evidence="1">
    <location>
        <begin position="82"/>
        <end position="107"/>
    </location>
</feature>
<dbReference type="EMBL" id="FNQE01000049">
    <property type="protein sequence ID" value="SDZ38407.1"/>
    <property type="molecule type" value="Genomic_DNA"/>
</dbReference>
<keyword evidence="1" id="KW-0472">Membrane</keyword>
<dbReference type="STRING" id="415015.SAMN05660462_02961"/>
<gene>
    <name evidence="2" type="ORF">SAMN05660462_02961</name>
</gene>
<feature type="transmembrane region" description="Helical" evidence="1">
    <location>
        <begin position="218"/>
        <end position="242"/>
    </location>
</feature>
<evidence type="ECO:0000256" key="1">
    <source>
        <dbReference type="SAM" id="Phobius"/>
    </source>
</evidence>
<dbReference type="InterPro" id="IPR038728">
    <property type="entry name" value="YkvI-like"/>
</dbReference>
<dbReference type="RefSeq" id="WP_091732999.1">
    <property type="nucleotide sequence ID" value="NZ_FNQE01000049.1"/>
</dbReference>
<dbReference type="OrthoDB" id="4424890at2"/>
<feature type="transmembrane region" description="Helical" evidence="1">
    <location>
        <begin position="113"/>
        <end position="132"/>
    </location>
</feature>
<dbReference type="Proteomes" id="UP000198625">
    <property type="component" value="Unassembled WGS sequence"/>
</dbReference>
<proteinExistence type="predicted"/>
<feature type="transmembrane region" description="Helical" evidence="1">
    <location>
        <begin position="324"/>
        <end position="347"/>
    </location>
</feature>
<feature type="transmembrane region" description="Helical" evidence="1">
    <location>
        <begin position="296"/>
        <end position="318"/>
    </location>
</feature>
<feature type="transmembrane region" description="Helical" evidence="1">
    <location>
        <begin position="181"/>
        <end position="206"/>
    </location>
</feature>
<feature type="transmembrane region" description="Helical" evidence="1">
    <location>
        <begin position="34"/>
        <end position="61"/>
    </location>
</feature>
<keyword evidence="1" id="KW-0812">Transmembrane</keyword>
<name>A0A1H3SKZ8_9FIRM</name>
<feature type="transmembrane region" description="Helical" evidence="1">
    <location>
        <begin position="139"/>
        <end position="161"/>
    </location>
</feature>
<keyword evidence="3" id="KW-1185">Reference proteome</keyword>
<feature type="transmembrane region" description="Helical" evidence="1">
    <location>
        <begin position="262"/>
        <end position="284"/>
    </location>
</feature>
<dbReference type="AlphaFoldDB" id="A0A1H3SKZ8"/>
<dbReference type="PANTHER" id="PTHR37814">
    <property type="entry name" value="CONSERVED MEMBRANE PROTEIN"/>
    <property type="match status" value="1"/>
</dbReference>
<dbReference type="PANTHER" id="PTHR37814:SF1">
    <property type="entry name" value="MEMBRANE PROTEIN"/>
    <property type="match status" value="1"/>
</dbReference>
<protein>
    <submittedName>
        <fullName evidence="2">Uncharacterized membrane protein YkvI</fullName>
    </submittedName>
</protein>
<sequence length="356" mass="39334">MKNSWRDLTSVYIGTIIGAGFASGQEIIQFFGVFGYKGIIGIIFASLLFSVVGTIVLLQVYRNKLFCYTEYINLLLGNRAGRFFEIIVVSYLFIGYSIMLAGSGAIFYEQFNMSMNAGIYIMTLLCFLTLVFSVKGISFVNRLVVPLLIMGIVLVGSVVVIKEGFIFSNFYGANITKTGNWLTSSILYVSYNSISGIVMLASLFPIINNEKQAIKGGIMGGVGLGIMGLFILLSTLILYTDIYNMEIPMIKASELLGSWGPIMYSTILWLAMFTTAIASGFGCINRVSMLVGEGNFFISAVFCVFAVPFAKIGFSSLVSTLYPLFGYLGLFMLIYIILNQIVITININRRNLYRKK</sequence>
<evidence type="ECO:0000313" key="2">
    <source>
        <dbReference type="EMBL" id="SDZ38407.1"/>
    </source>
</evidence>